<dbReference type="InterPro" id="IPR037069">
    <property type="entry name" value="AcylCoA_DH/ox_N_sf"/>
</dbReference>
<dbReference type="Pfam" id="PF02770">
    <property type="entry name" value="Acyl-CoA_dh_M"/>
    <property type="match status" value="1"/>
</dbReference>
<dbReference type="PANTHER" id="PTHR43884:SF12">
    <property type="entry name" value="ISOVALERYL-COA DEHYDROGENASE, MITOCHONDRIAL-RELATED"/>
    <property type="match status" value="1"/>
</dbReference>
<sequence>MLDQDTRRQILDELSRFVAEELIPAEPTVAEEGAVPRHLIDAMARLGLFGMALPEEWGGLGLTMEEEVELLFVLCRASLSFRSVLGINNGVGSFGILKFGSEEHRRRHLPALASGERIAAFCLTEPDFGSDAASIRTRARRDGDSYVLDGTKRYITNAPHAGVFTVIARTDPASTDHRGLSAFLVERGTPGLSVGPTDRKLGLAGSHTADVILDGCRIPADARLGEEGEGFRIAMSALERGRIGIAASAVGMAQRLIDEALAYATQRRTFGKPIAEHQLVQAMLADSEAEAFAARSMVIEAARRLDAGLPCGKEASCCKLFATEMVGHVADRALQVFGGAGYMRDYPIEQLYRDVRVLRIYEGTSQIQQLIIAKHMIRDGASPLRRQ</sequence>
<accession>A0ABX2TI13</accession>
<comment type="caution">
    <text evidence="9">The sequence shown here is derived from an EMBL/GenBank/DDBJ whole genome shotgun (WGS) entry which is preliminary data.</text>
</comment>
<keyword evidence="4 5" id="KW-0274">FAD</keyword>
<evidence type="ECO:0000259" key="8">
    <source>
        <dbReference type="Pfam" id="PF02771"/>
    </source>
</evidence>
<feature type="domain" description="Acyl-CoA dehydrogenase/oxidase C-terminal" evidence="6">
    <location>
        <begin position="228"/>
        <end position="376"/>
    </location>
</feature>
<gene>
    <name evidence="9" type="ORF">HND93_30070</name>
</gene>
<evidence type="ECO:0000256" key="5">
    <source>
        <dbReference type="RuleBase" id="RU362125"/>
    </source>
</evidence>
<dbReference type="Pfam" id="PF02771">
    <property type="entry name" value="Acyl-CoA_dh_N"/>
    <property type="match status" value="1"/>
</dbReference>
<reference evidence="9 10" key="1">
    <citation type="submission" date="2020-05" db="EMBL/GenBank/DDBJ databases">
        <title>Azospirillum oleiclasticum sp. nov, a nitrogen-fixing and heavy crude oil-emulsifying bacterium isolated from the crude oil of Yumen Oilfield.</title>
        <authorList>
            <person name="Wu D."/>
            <person name="Cai M."/>
            <person name="Zhang X."/>
        </authorList>
    </citation>
    <scope>NUCLEOTIDE SEQUENCE [LARGE SCALE GENOMIC DNA]</scope>
    <source>
        <strain evidence="9 10">ROY-1-1-2</strain>
    </source>
</reference>
<dbReference type="Gene3D" id="2.40.110.10">
    <property type="entry name" value="Butyryl-CoA Dehydrogenase, subunit A, domain 2"/>
    <property type="match status" value="1"/>
</dbReference>
<dbReference type="Gene3D" id="1.20.140.10">
    <property type="entry name" value="Butyryl-CoA Dehydrogenase, subunit A, domain 3"/>
    <property type="match status" value="1"/>
</dbReference>
<dbReference type="InterPro" id="IPR009075">
    <property type="entry name" value="AcylCo_DH/oxidase_C"/>
</dbReference>
<dbReference type="InterPro" id="IPR009100">
    <property type="entry name" value="AcylCoA_DH/oxidase_NM_dom_sf"/>
</dbReference>
<keyword evidence="5" id="KW-0560">Oxidoreductase</keyword>
<keyword evidence="10" id="KW-1185">Reference proteome</keyword>
<dbReference type="Gene3D" id="1.10.540.10">
    <property type="entry name" value="Acyl-CoA dehydrogenase/oxidase, N-terminal domain"/>
    <property type="match status" value="1"/>
</dbReference>
<dbReference type="InterPro" id="IPR006091">
    <property type="entry name" value="Acyl-CoA_Oxase/DH_mid-dom"/>
</dbReference>
<dbReference type="EMBL" id="JABFDB010000033">
    <property type="protein sequence ID" value="NYZ23970.1"/>
    <property type="molecule type" value="Genomic_DNA"/>
</dbReference>
<dbReference type="Pfam" id="PF00441">
    <property type="entry name" value="Acyl-CoA_dh_1"/>
    <property type="match status" value="1"/>
</dbReference>
<evidence type="ECO:0000313" key="10">
    <source>
        <dbReference type="Proteomes" id="UP000584642"/>
    </source>
</evidence>
<dbReference type="InterPro" id="IPR036250">
    <property type="entry name" value="AcylCo_DH-like_C"/>
</dbReference>
<evidence type="ECO:0000256" key="3">
    <source>
        <dbReference type="ARBA" id="ARBA00022630"/>
    </source>
</evidence>
<name>A0ABX2TI13_9PROT</name>
<proteinExistence type="inferred from homology"/>
<comment type="similarity">
    <text evidence="2 5">Belongs to the acyl-CoA dehydrogenase family.</text>
</comment>
<evidence type="ECO:0000259" key="7">
    <source>
        <dbReference type="Pfam" id="PF02770"/>
    </source>
</evidence>
<organism evidence="9 10">
    <name type="scientific">Azospirillum oleiclasticum</name>
    <dbReference type="NCBI Taxonomy" id="2735135"/>
    <lineage>
        <taxon>Bacteria</taxon>
        <taxon>Pseudomonadati</taxon>
        <taxon>Pseudomonadota</taxon>
        <taxon>Alphaproteobacteria</taxon>
        <taxon>Rhodospirillales</taxon>
        <taxon>Azospirillaceae</taxon>
        <taxon>Azospirillum</taxon>
    </lineage>
</organism>
<evidence type="ECO:0000256" key="2">
    <source>
        <dbReference type="ARBA" id="ARBA00009347"/>
    </source>
</evidence>
<evidence type="ECO:0000256" key="4">
    <source>
        <dbReference type="ARBA" id="ARBA00022827"/>
    </source>
</evidence>
<keyword evidence="3 5" id="KW-0285">Flavoprotein</keyword>
<evidence type="ECO:0000259" key="6">
    <source>
        <dbReference type="Pfam" id="PF00441"/>
    </source>
</evidence>
<dbReference type="InterPro" id="IPR046373">
    <property type="entry name" value="Acyl-CoA_Oxase/DH_mid-dom_sf"/>
</dbReference>
<feature type="domain" description="Acyl-CoA dehydrogenase/oxidase N-terminal" evidence="8">
    <location>
        <begin position="5"/>
        <end position="116"/>
    </location>
</feature>
<protein>
    <submittedName>
        <fullName evidence="9">Acyl-CoA dehydrogenase</fullName>
    </submittedName>
</protein>
<evidence type="ECO:0000256" key="1">
    <source>
        <dbReference type="ARBA" id="ARBA00001974"/>
    </source>
</evidence>
<dbReference type="Proteomes" id="UP000584642">
    <property type="component" value="Unassembled WGS sequence"/>
</dbReference>
<dbReference type="SUPFAM" id="SSF47203">
    <property type="entry name" value="Acyl-CoA dehydrogenase C-terminal domain-like"/>
    <property type="match status" value="1"/>
</dbReference>
<dbReference type="SUPFAM" id="SSF56645">
    <property type="entry name" value="Acyl-CoA dehydrogenase NM domain-like"/>
    <property type="match status" value="1"/>
</dbReference>
<dbReference type="PIRSF" id="PIRSF016578">
    <property type="entry name" value="HsaA"/>
    <property type="match status" value="1"/>
</dbReference>
<dbReference type="PANTHER" id="PTHR43884">
    <property type="entry name" value="ACYL-COA DEHYDROGENASE"/>
    <property type="match status" value="1"/>
</dbReference>
<dbReference type="RefSeq" id="WP_180285751.1">
    <property type="nucleotide sequence ID" value="NZ_JABFDB010000033.1"/>
</dbReference>
<dbReference type="InterPro" id="IPR013786">
    <property type="entry name" value="AcylCoA_DH/ox_N"/>
</dbReference>
<feature type="domain" description="Acyl-CoA oxidase/dehydrogenase middle" evidence="7">
    <location>
        <begin position="120"/>
        <end position="216"/>
    </location>
</feature>
<comment type="cofactor">
    <cofactor evidence="1 5">
        <name>FAD</name>
        <dbReference type="ChEBI" id="CHEBI:57692"/>
    </cofactor>
</comment>
<evidence type="ECO:0000313" key="9">
    <source>
        <dbReference type="EMBL" id="NYZ23970.1"/>
    </source>
</evidence>